<sequence>MSPHDALANPRDAEQLGDGTRSFHMPDQVTHLTRRLCSGGGDAPSDVNAFDFGTASGRIVLLNGRNTCGKTCFLCLALFGQLTPALGSTSRVVRVCTPDCWVRLWLRCPALSSAAARCDDGRYPASDDDDDFEGRRMRKREFAELVALGVVAPLHSPTSKLRVTDAC</sequence>
<evidence type="ECO:0000313" key="2">
    <source>
        <dbReference type="EMBL" id="CAD8283984.1"/>
    </source>
</evidence>
<dbReference type="EMBL" id="HBEC01008744">
    <property type="protein sequence ID" value="CAD8283984.1"/>
    <property type="molecule type" value="Transcribed_RNA"/>
</dbReference>
<protein>
    <submittedName>
        <fullName evidence="2">Uncharacterized protein</fullName>
    </submittedName>
</protein>
<evidence type="ECO:0000256" key="1">
    <source>
        <dbReference type="SAM" id="MobiDB-lite"/>
    </source>
</evidence>
<accession>A0A7R9V3N8</accession>
<dbReference type="AlphaFoldDB" id="A0A7R9V3N8"/>
<proteinExistence type="predicted"/>
<name>A0A7R9V3N8_9CHLO</name>
<gene>
    <name evidence="2" type="ORF">CEUR00632_LOCUS4019</name>
</gene>
<reference evidence="2" key="1">
    <citation type="submission" date="2021-01" db="EMBL/GenBank/DDBJ databases">
        <authorList>
            <person name="Corre E."/>
            <person name="Pelletier E."/>
            <person name="Niang G."/>
            <person name="Scheremetjew M."/>
            <person name="Finn R."/>
            <person name="Kale V."/>
            <person name="Holt S."/>
            <person name="Cochrane G."/>
            <person name="Meng A."/>
            <person name="Brown T."/>
            <person name="Cohen L."/>
        </authorList>
    </citation>
    <scope>NUCLEOTIDE SEQUENCE</scope>
    <source>
        <strain evidence="2">CCMP219</strain>
    </source>
</reference>
<organism evidence="2">
    <name type="scientific">Chlamydomonas euryale</name>
    <dbReference type="NCBI Taxonomy" id="1486919"/>
    <lineage>
        <taxon>Eukaryota</taxon>
        <taxon>Viridiplantae</taxon>
        <taxon>Chlorophyta</taxon>
        <taxon>core chlorophytes</taxon>
        <taxon>Chlorophyceae</taxon>
        <taxon>CS clade</taxon>
        <taxon>Chlamydomonadales</taxon>
        <taxon>Chlamydomonadaceae</taxon>
        <taxon>Chlamydomonas</taxon>
    </lineage>
</organism>
<feature type="region of interest" description="Disordered" evidence="1">
    <location>
        <begin position="1"/>
        <end position="24"/>
    </location>
</feature>